<dbReference type="InterPro" id="IPR050807">
    <property type="entry name" value="TransReg_Diox_bact_type"/>
</dbReference>
<sequence>MKVYPYLSSAIARVIEVLRAERGMTKSSLADFACLERRYLRDIERELKKPTVNAIYSICEALRVQPEDFFRRVSEEIEKKKNSERRAASISKAMTVKAESNEEKV</sequence>
<dbReference type="SUPFAM" id="SSF47413">
    <property type="entry name" value="lambda repressor-like DNA-binding domains"/>
    <property type="match status" value="1"/>
</dbReference>
<dbReference type="RefSeq" id="WP_179979787.1">
    <property type="nucleotide sequence ID" value="NZ_LT608333.1"/>
</dbReference>
<dbReference type="EMBL" id="FMJC01000002">
    <property type="protein sequence ID" value="SCM71531.1"/>
    <property type="molecule type" value="Genomic_DNA"/>
</dbReference>
<proteinExistence type="predicted"/>
<evidence type="ECO:0000313" key="4">
    <source>
        <dbReference type="EMBL" id="SCM71531.1"/>
    </source>
</evidence>
<feature type="region of interest" description="Disordered" evidence="2">
    <location>
        <begin position="80"/>
        <end position="105"/>
    </location>
</feature>
<dbReference type="InterPro" id="IPR010982">
    <property type="entry name" value="Lambda_DNA-bd_dom_sf"/>
</dbReference>
<dbReference type="GO" id="GO:0003700">
    <property type="term" value="F:DNA-binding transcription factor activity"/>
    <property type="evidence" value="ECO:0007669"/>
    <property type="project" value="TreeGrafter"/>
</dbReference>
<gene>
    <name evidence="4" type="ORF">KL86DES1_20032</name>
</gene>
<dbReference type="PANTHER" id="PTHR46797:SF1">
    <property type="entry name" value="METHYLPHOSPHONATE SYNTHASE"/>
    <property type="match status" value="1"/>
</dbReference>
<organism evidence="4">
    <name type="scientific">uncultured Desulfovibrio sp</name>
    <dbReference type="NCBI Taxonomy" id="167968"/>
    <lineage>
        <taxon>Bacteria</taxon>
        <taxon>Pseudomonadati</taxon>
        <taxon>Thermodesulfobacteriota</taxon>
        <taxon>Desulfovibrionia</taxon>
        <taxon>Desulfovibrionales</taxon>
        <taxon>Desulfovibrionaceae</taxon>
        <taxon>Desulfovibrio</taxon>
        <taxon>environmental samples</taxon>
    </lineage>
</organism>
<reference evidence="4" key="1">
    <citation type="submission" date="2016-08" db="EMBL/GenBank/DDBJ databases">
        <authorList>
            <person name="Seilhamer J.J."/>
        </authorList>
    </citation>
    <scope>NUCLEOTIDE SEQUENCE</scope>
    <source>
        <strain evidence="4">86-1</strain>
    </source>
</reference>
<dbReference type="GO" id="GO:0005829">
    <property type="term" value="C:cytosol"/>
    <property type="evidence" value="ECO:0007669"/>
    <property type="project" value="TreeGrafter"/>
</dbReference>
<evidence type="ECO:0000259" key="3">
    <source>
        <dbReference type="PROSITE" id="PS50943"/>
    </source>
</evidence>
<accession>A0A212L1U3</accession>
<protein>
    <submittedName>
        <fullName evidence="4">Transcriptional regulator, XRE family</fullName>
    </submittedName>
</protein>
<dbReference type="GO" id="GO:0003677">
    <property type="term" value="F:DNA binding"/>
    <property type="evidence" value="ECO:0007669"/>
    <property type="project" value="UniProtKB-KW"/>
</dbReference>
<dbReference type="Pfam" id="PF01381">
    <property type="entry name" value="HTH_3"/>
    <property type="match status" value="1"/>
</dbReference>
<dbReference type="SMART" id="SM00530">
    <property type="entry name" value="HTH_XRE"/>
    <property type="match status" value="1"/>
</dbReference>
<keyword evidence="1" id="KW-0238">DNA-binding</keyword>
<name>A0A212L1U3_9BACT</name>
<evidence type="ECO:0000256" key="1">
    <source>
        <dbReference type="ARBA" id="ARBA00023125"/>
    </source>
</evidence>
<evidence type="ECO:0000256" key="2">
    <source>
        <dbReference type="SAM" id="MobiDB-lite"/>
    </source>
</evidence>
<dbReference type="PROSITE" id="PS50943">
    <property type="entry name" value="HTH_CROC1"/>
    <property type="match status" value="1"/>
</dbReference>
<dbReference type="InterPro" id="IPR001387">
    <property type="entry name" value="Cro/C1-type_HTH"/>
</dbReference>
<dbReference type="Gene3D" id="1.10.260.40">
    <property type="entry name" value="lambda repressor-like DNA-binding domains"/>
    <property type="match status" value="1"/>
</dbReference>
<dbReference type="AlphaFoldDB" id="A0A212L1U3"/>
<feature type="domain" description="HTH cro/C1-type" evidence="3">
    <location>
        <begin position="15"/>
        <end position="69"/>
    </location>
</feature>
<dbReference type="PANTHER" id="PTHR46797">
    <property type="entry name" value="HTH-TYPE TRANSCRIPTIONAL REGULATOR"/>
    <property type="match status" value="1"/>
</dbReference>
<dbReference type="CDD" id="cd00093">
    <property type="entry name" value="HTH_XRE"/>
    <property type="match status" value="1"/>
</dbReference>